<reference evidence="3" key="1">
    <citation type="submission" date="2016-04" db="EMBL/GenBank/DDBJ databases">
        <authorList>
            <person name="Shah S.A."/>
            <person name="Garrett R.A."/>
        </authorList>
    </citation>
    <scope>NUCLEOTIDE SEQUENCE [LARGE SCALE GENOMIC DNA]</scope>
    <source>
        <strain evidence="3">ATCC 35091 / DSM 1616 / JCM 8930 / NBRC 15331 / P1</strain>
    </source>
</reference>
<dbReference type="AlphaFoldDB" id="A0A157SYI2"/>
<feature type="transmembrane region" description="Helical" evidence="1">
    <location>
        <begin position="57"/>
        <end position="78"/>
    </location>
</feature>
<feature type="transmembrane region" description="Helical" evidence="1">
    <location>
        <begin position="6"/>
        <end position="23"/>
    </location>
</feature>
<dbReference type="InterPro" id="IPR020261">
    <property type="entry name" value="DUF5493"/>
</dbReference>
<keyword evidence="1" id="KW-0812">Transmembrane</keyword>
<protein>
    <submittedName>
        <fullName evidence="2">Fuselloviral protein SSV2p32</fullName>
    </submittedName>
</protein>
<sequence>MMSALGDIIYVLAILIPLLGLVIRNFMLNLMGFVMGTIGFLVFVSNQTDITFSASTFYISFLPLAFGLINFAFFFEWLREERI</sequence>
<evidence type="ECO:0000313" key="3">
    <source>
        <dbReference type="Proteomes" id="UP000076770"/>
    </source>
</evidence>
<evidence type="ECO:0000313" key="2">
    <source>
        <dbReference type="EMBL" id="SAI84233.1"/>
    </source>
</evidence>
<dbReference type="OrthoDB" id="42216at2157"/>
<keyword evidence="1" id="KW-0472">Membrane</keyword>
<organism evidence="2 3">
    <name type="scientific">Saccharolobus solfataricus</name>
    <name type="common">Sulfolobus solfataricus</name>
    <dbReference type="NCBI Taxonomy" id="2287"/>
    <lineage>
        <taxon>Archaea</taxon>
        <taxon>Thermoproteota</taxon>
        <taxon>Thermoprotei</taxon>
        <taxon>Sulfolobales</taxon>
        <taxon>Sulfolobaceae</taxon>
        <taxon>Saccharolobus</taxon>
    </lineage>
</organism>
<keyword evidence="1" id="KW-1133">Transmembrane helix</keyword>
<dbReference type="Proteomes" id="UP000076770">
    <property type="component" value="Chromosome i"/>
</dbReference>
<name>A0A157SYI2_SACSO</name>
<dbReference type="Pfam" id="PF17597">
    <property type="entry name" value="DUF5493"/>
    <property type="match status" value="1"/>
</dbReference>
<gene>
    <name evidence="2" type="ORF">SSOP1_0679</name>
</gene>
<feature type="transmembrane region" description="Helical" evidence="1">
    <location>
        <begin position="28"/>
        <end position="45"/>
    </location>
</feature>
<accession>A0A157SYI2</accession>
<proteinExistence type="predicted"/>
<dbReference type="GeneID" id="27426984"/>
<dbReference type="PATRIC" id="fig|2287.9.peg.688"/>
<dbReference type="RefSeq" id="WP_015973019.1">
    <property type="nucleotide sequence ID" value="NZ_LT549890.1"/>
</dbReference>
<dbReference type="EMBL" id="LT549890">
    <property type="protein sequence ID" value="SAI84233.1"/>
    <property type="molecule type" value="Genomic_DNA"/>
</dbReference>
<evidence type="ECO:0000256" key="1">
    <source>
        <dbReference type="SAM" id="Phobius"/>
    </source>
</evidence>